<evidence type="ECO:0000313" key="21">
    <source>
        <dbReference type="Proteomes" id="UP000184207"/>
    </source>
</evidence>
<evidence type="ECO:0000256" key="8">
    <source>
        <dbReference type="ARBA" id="ARBA00022573"/>
    </source>
</evidence>
<evidence type="ECO:0000256" key="15">
    <source>
        <dbReference type="ARBA" id="ARBA00032605"/>
    </source>
</evidence>
<evidence type="ECO:0000256" key="1">
    <source>
        <dbReference type="ARBA" id="ARBA00001946"/>
    </source>
</evidence>
<evidence type="ECO:0000256" key="11">
    <source>
        <dbReference type="ARBA" id="ARBA00022842"/>
    </source>
</evidence>
<feature type="transmembrane region" description="Helical" evidence="19">
    <location>
        <begin position="178"/>
        <end position="209"/>
    </location>
</feature>
<name>A0A1M7TAQ6_FERGO</name>
<keyword evidence="21" id="KW-1185">Reference proteome</keyword>
<evidence type="ECO:0000256" key="3">
    <source>
        <dbReference type="ARBA" id="ARBA00004663"/>
    </source>
</evidence>
<comment type="similarity">
    <text evidence="4 19">Belongs to the CobS family.</text>
</comment>
<comment type="pathway">
    <text evidence="3 19">Cofactor biosynthesis; adenosylcobalamin biosynthesis; adenosylcobalamin from cob(II)yrinate a,c-diamide: step 7/7.</text>
</comment>
<dbReference type="HAMAP" id="MF_00719">
    <property type="entry name" value="CobS"/>
    <property type="match status" value="1"/>
</dbReference>
<comment type="cofactor">
    <cofactor evidence="1 19">
        <name>Mg(2+)</name>
        <dbReference type="ChEBI" id="CHEBI:18420"/>
    </cofactor>
</comment>
<evidence type="ECO:0000256" key="2">
    <source>
        <dbReference type="ARBA" id="ARBA00004651"/>
    </source>
</evidence>
<dbReference type="EMBL" id="FRDJ01000012">
    <property type="protein sequence ID" value="SHN67790.1"/>
    <property type="molecule type" value="Genomic_DNA"/>
</dbReference>
<evidence type="ECO:0000256" key="4">
    <source>
        <dbReference type="ARBA" id="ARBA00010561"/>
    </source>
</evidence>
<keyword evidence="8 19" id="KW-0169">Cobalamin biosynthesis</keyword>
<keyword evidence="11 19" id="KW-0460">Magnesium</keyword>
<feature type="transmembrane region" description="Helical" evidence="19">
    <location>
        <begin position="138"/>
        <end position="157"/>
    </location>
</feature>
<evidence type="ECO:0000256" key="19">
    <source>
        <dbReference type="HAMAP-Rule" id="MF_00719"/>
    </source>
</evidence>
<keyword evidence="7 19" id="KW-1003">Cell membrane</keyword>
<evidence type="ECO:0000256" key="7">
    <source>
        <dbReference type="ARBA" id="ARBA00022475"/>
    </source>
</evidence>
<dbReference type="UniPathway" id="UPA00148">
    <property type="reaction ID" value="UER00238"/>
</dbReference>
<evidence type="ECO:0000256" key="17">
    <source>
        <dbReference type="ARBA" id="ARBA00048623"/>
    </source>
</evidence>
<evidence type="ECO:0000256" key="5">
    <source>
        <dbReference type="ARBA" id="ARBA00013200"/>
    </source>
</evidence>
<feature type="transmembrane region" description="Helical" evidence="19">
    <location>
        <begin position="40"/>
        <end position="59"/>
    </location>
</feature>
<dbReference type="InterPro" id="IPR003805">
    <property type="entry name" value="CobS"/>
</dbReference>
<dbReference type="GO" id="GO:0051073">
    <property type="term" value="F:adenosylcobinamide-GDP ribazoletransferase activity"/>
    <property type="evidence" value="ECO:0007669"/>
    <property type="project" value="UniProtKB-UniRule"/>
</dbReference>
<evidence type="ECO:0000313" key="20">
    <source>
        <dbReference type="EMBL" id="SHN67790.1"/>
    </source>
</evidence>
<dbReference type="EC" id="2.7.8.26" evidence="5 19"/>
<dbReference type="PANTHER" id="PTHR34148">
    <property type="entry name" value="ADENOSYLCOBINAMIDE-GDP RIBAZOLETRANSFERASE"/>
    <property type="match status" value="1"/>
</dbReference>
<accession>A0A1M7TAQ6</accession>
<keyword evidence="13 19" id="KW-0472">Membrane</keyword>
<dbReference type="STRING" id="1121883.SAMN02745226_01784"/>
<dbReference type="AlphaFoldDB" id="A0A1M7TAQ6"/>
<comment type="subcellular location">
    <subcellularLocation>
        <location evidence="2 19">Cell membrane</location>
        <topology evidence="2 19">Multi-pass membrane protein</topology>
    </subcellularLocation>
</comment>
<reference evidence="21" key="1">
    <citation type="submission" date="2016-12" db="EMBL/GenBank/DDBJ databases">
        <authorList>
            <person name="Varghese N."/>
            <person name="Submissions S."/>
        </authorList>
    </citation>
    <scope>NUCLEOTIDE SEQUENCE [LARGE SCALE GENOMIC DNA]</scope>
    <source>
        <strain evidence="21">DSM 13020</strain>
    </source>
</reference>
<gene>
    <name evidence="19" type="primary">cobS</name>
    <name evidence="20" type="ORF">SAMN02745226_01784</name>
</gene>
<sequence>MVFVREFMIALSFISRIPVNMKGYQLDAGDIRKVPKYFSIVGYLIGSIYLSGATLSRLIPNVGGSLLVKVISIAAGFYLFDLFHFDGLLDMFDGFLNQSNAERRLEIMSKGNVGPFAVFYGTLYVIVFYQLFSLVPPYALLFSSVFGRLTMTLLILFSKPAKNKGLGALLYPTSKRNLVGILFTLPLIFLSYVGYVLSLLIAISVAIVVNSISERKIGGVTGDVIGGTCLIAQLFILLAFSIFD</sequence>
<proteinExistence type="inferred from homology"/>
<evidence type="ECO:0000256" key="6">
    <source>
        <dbReference type="ARBA" id="ARBA00015850"/>
    </source>
</evidence>
<protein>
    <recommendedName>
        <fullName evidence="6 19">Adenosylcobinamide-GDP ribazoletransferase</fullName>
        <ecNumber evidence="5 19">2.7.8.26</ecNumber>
    </recommendedName>
    <alternativeName>
        <fullName evidence="16 19">Cobalamin synthase</fullName>
    </alternativeName>
    <alternativeName>
        <fullName evidence="15 19">Cobalamin-5'-phosphate synthase</fullName>
    </alternativeName>
</protein>
<keyword evidence="10 19" id="KW-0812">Transmembrane</keyword>
<feature type="transmembrane region" description="Helical" evidence="19">
    <location>
        <begin position="113"/>
        <end position="132"/>
    </location>
</feature>
<comment type="catalytic activity">
    <reaction evidence="18 19">
        <text>alpha-ribazole 5'-phosphate + adenosylcob(III)inamide-GDP = adenosylcob(III)alamin 5'-phosphate + GMP + H(+)</text>
        <dbReference type="Rhea" id="RHEA:23560"/>
        <dbReference type="ChEBI" id="CHEBI:15378"/>
        <dbReference type="ChEBI" id="CHEBI:57918"/>
        <dbReference type="ChEBI" id="CHEBI:58115"/>
        <dbReference type="ChEBI" id="CHEBI:60487"/>
        <dbReference type="ChEBI" id="CHEBI:60493"/>
        <dbReference type="EC" id="2.7.8.26"/>
    </reaction>
</comment>
<dbReference type="OrthoDB" id="9794626at2"/>
<evidence type="ECO:0000256" key="12">
    <source>
        <dbReference type="ARBA" id="ARBA00022989"/>
    </source>
</evidence>
<dbReference type="RefSeq" id="WP_072760659.1">
    <property type="nucleotide sequence ID" value="NZ_FRDJ01000012.1"/>
</dbReference>
<feature type="transmembrane region" description="Helical" evidence="19">
    <location>
        <begin position="224"/>
        <end position="243"/>
    </location>
</feature>
<evidence type="ECO:0000256" key="13">
    <source>
        <dbReference type="ARBA" id="ARBA00023136"/>
    </source>
</evidence>
<dbReference type="GO" id="GO:0009236">
    <property type="term" value="P:cobalamin biosynthetic process"/>
    <property type="evidence" value="ECO:0007669"/>
    <property type="project" value="UniProtKB-UniRule"/>
</dbReference>
<comment type="function">
    <text evidence="14 19">Joins adenosylcobinamide-GDP and alpha-ribazole to generate adenosylcobalamin (Ado-cobalamin). Also synthesizes adenosylcobalamin 5'-phosphate from adenosylcobinamide-GDP and alpha-ribazole 5'-phosphate.</text>
</comment>
<comment type="catalytic activity">
    <reaction evidence="17 19">
        <text>alpha-ribazole + adenosylcob(III)inamide-GDP = adenosylcob(III)alamin + GMP + H(+)</text>
        <dbReference type="Rhea" id="RHEA:16049"/>
        <dbReference type="ChEBI" id="CHEBI:10329"/>
        <dbReference type="ChEBI" id="CHEBI:15378"/>
        <dbReference type="ChEBI" id="CHEBI:18408"/>
        <dbReference type="ChEBI" id="CHEBI:58115"/>
        <dbReference type="ChEBI" id="CHEBI:60487"/>
        <dbReference type="EC" id="2.7.8.26"/>
    </reaction>
</comment>
<evidence type="ECO:0000256" key="14">
    <source>
        <dbReference type="ARBA" id="ARBA00025228"/>
    </source>
</evidence>
<dbReference type="PANTHER" id="PTHR34148:SF1">
    <property type="entry name" value="ADENOSYLCOBINAMIDE-GDP RIBAZOLETRANSFERASE"/>
    <property type="match status" value="1"/>
</dbReference>
<dbReference type="GO" id="GO:0008818">
    <property type="term" value="F:cobalamin 5'-phosphate synthase activity"/>
    <property type="evidence" value="ECO:0007669"/>
    <property type="project" value="UniProtKB-UniRule"/>
</dbReference>
<evidence type="ECO:0000256" key="16">
    <source>
        <dbReference type="ARBA" id="ARBA00032853"/>
    </source>
</evidence>
<dbReference type="Pfam" id="PF02654">
    <property type="entry name" value="CobS"/>
    <property type="match status" value="1"/>
</dbReference>
<dbReference type="GO" id="GO:0005886">
    <property type="term" value="C:plasma membrane"/>
    <property type="evidence" value="ECO:0007669"/>
    <property type="project" value="UniProtKB-SubCell"/>
</dbReference>
<organism evidence="20 21">
    <name type="scientific">Fervidobacterium gondwanense DSM 13020</name>
    <dbReference type="NCBI Taxonomy" id="1121883"/>
    <lineage>
        <taxon>Bacteria</taxon>
        <taxon>Thermotogati</taxon>
        <taxon>Thermotogota</taxon>
        <taxon>Thermotogae</taxon>
        <taxon>Thermotogales</taxon>
        <taxon>Fervidobacteriaceae</taxon>
        <taxon>Fervidobacterium</taxon>
    </lineage>
</organism>
<dbReference type="Proteomes" id="UP000184207">
    <property type="component" value="Unassembled WGS sequence"/>
</dbReference>
<evidence type="ECO:0000256" key="10">
    <source>
        <dbReference type="ARBA" id="ARBA00022692"/>
    </source>
</evidence>
<keyword evidence="9 19" id="KW-0808">Transferase</keyword>
<feature type="transmembrane region" description="Helical" evidence="19">
    <location>
        <begin position="71"/>
        <end position="92"/>
    </location>
</feature>
<evidence type="ECO:0000256" key="18">
    <source>
        <dbReference type="ARBA" id="ARBA00049504"/>
    </source>
</evidence>
<evidence type="ECO:0000256" key="9">
    <source>
        <dbReference type="ARBA" id="ARBA00022679"/>
    </source>
</evidence>
<keyword evidence="12 19" id="KW-1133">Transmembrane helix</keyword>